<evidence type="ECO:0000313" key="1">
    <source>
        <dbReference type="EMBL" id="KAI6084558.1"/>
    </source>
</evidence>
<sequence length="357" mass="38132">MSENHFDLVGKLVDCLLKETTPKASEKDENLIRGFFSVRTAKNDAVAAKMLKCIHDYGGHTDRASELEMNAMLSLMMSFTGGVLPRDDGESMVQAMAETIVNDSADSKVHTNVATGYELFNNNAPAYEAPTNKAPTSEASANEVPTDKTLTNEASTNEVPTDKILTNEASTNEAHANQTPASGASVLVSVDELSTVMSPTLSAAQEKDQIQVPNGVAEGSHTGDVAVADADVGNDSAKQYPDNHHLSEELTSPATPEVATPEQPRRLLPHQWRKPIPEEELLRMANASNSPARVRPDAPVNGDSGDAVLSGGTWQAKTPPKSTNGSPKKSSPTPSESASHVEVNHNHMHTPINVNVW</sequence>
<gene>
    <name evidence="1" type="ORF">F4821DRAFT_242499</name>
</gene>
<organism evidence="1 2">
    <name type="scientific">Hypoxylon rubiginosum</name>
    <dbReference type="NCBI Taxonomy" id="110542"/>
    <lineage>
        <taxon>Eukaryota</taxon>
        <taxon>Fungi</taxon>
        <taxon>Dikarya</taxon>
        <taxon>Ascomycota</taxon>
        <taxon>Pezizomycotina</taxon>
        <taxon>Sordariomycetes</taxon>
        <taxon>Xylariomycetidae</taxon>
        <taxon>Xylariales</taxon>
        <taxon>Hypoxylaceae</taxon>
        <taxon>Hypoxylon</taxon>
    </lineage>
</organism>
<keyword evidence="2" id="KW-1185">Reference proteome</keyword>
<dbReference type="Proteomes" id="UP001497680">
    <property type="component" value="Unassembled WGS sequence"/>
</dbReference>
<name>A0ACC0CVY9_9PEZI</name>
<evidence type="ECO:0000313" key="2">
    <source>
        <dbReference type="Proteomes" id="UP001497680"/>
    </source>
</evidence>
<comment type="caution">
    <text evidence="1">The sequence shown here is derived from an EMBL/GenBank/DDBJ whole genome shotgun (WGS) entry which is preliminary data.</text>
</comment>
<accession>A0ACC0CVY9</accession>
<dbReference type="EMBL" id="MU394335">
    <property type="protein sequence ID" value="KAI6084558.1"/>
    <property type="molecule type" value="Genomic_DNA"/>
</dbReference>
<reference evidence="1 2" key="1">
    <citation type="journal article" date="2022" name="New Phytol.">
        <title>Ecological generalism drives hyperdiversity of secondary metabolite gene clusters in xylarialean endophytes.</title>
        <authorList>
            <person name="Franco M.E.E."/>
            <person name="Wisecaver J.H."/>
            <person name="Arnold A.E."/>
            <person name="Ju Y.M."/>
            <person name="Slot J.C."/>
            <person name="Ahrendt S."/>
            <person name="Moore L.P."/>
            <person name="Eastman K.E."/>
            <person name="Scott K."/>
            <person name="Konkel Z."/>
            <person name="Mondo S.J."/>
            <person name="Kuo A."/>
            <person name="Hayes R.D."/>
            <person name="Haridas S."/>
            <person name="Andreopoulos B."/>
            <person name="Riley R."/>
            <person name="LaButti K."/>
            <person name="Pangilinan J."/>
            <person name="Lipzen A."/>
            <person name="Amirebrahimi M."/>
            <person name="Yan J."/>
            <person name="Adam C."/>
            <person name="Keymanesh K."/>
            <person name="Ng V."/>
            <person name="Louie K."/>
            <person name="Northen T."/>
            <person name="Drula E."/>
            <person name="Henrissat B."/>
            <person name="Hsieh H.M."/>
            <person name="Youens-Clark K."/>
            <person name="Lutzoni F."/>
            <person name="Miadlikowska J."/>
            <person name="Eastwood D.C."/>
            <person name="Hamelin R.C."/>
            <person name="Grigoriev I.V."/>
            <person name="U'Ren J.M."/>
        </authorList>
    </citation>
    <scope>NUCLEOTIDE SEQUENCE [LARGE SCALE GENOMIC DNA]</scope>
    <source>
        <strain evidence="1 2">ER1909</strain>
    </source>
</reference>
<proteinExistence type="predicted"/>
<protein>
    <submittedName>
        <fullName evidence="1">Uncharacterized protein</fullName>
    </submittedName>
</protein>